<evidence type="ECO:0000313" key="1">
    <source>
        <dbReference type="EMBL" id="ORW07353.1"/>
    </source>
</evidence>
<proteinExistence type="predicted"/>
<dbReference type="OrthoDB" id="833207at2"/>
<dbReference type="PANTHER" id="PTHR10668:SF105">
    <property type="entry name" value="DEHYDROGENASE-RELATED"/>
    <property type="match status" value="1"/>
</dbReference>
<dbReference type="Pfam" id="PF13450">
    <property type="entry name" value="NAD_binding_8"/>
    <property type="match status" value="1"/>
</dbReference>
<dbReference type="RefSeq" id="WP_085266603.1">
    <property type="nucleotide sequence ID" value="NZ_LQPG01000050.1"/>
</dbReference>
<sequence length="471" mass="49634">MSTAIVVGGGPNGLAAAVTLAQHGVQVTVLEAADTVGGGARSSEAIVPGLLHDDCSAIHPMAVGSPFLSGLDLERHGLQWRRPQVDCAHPLDDGSAGVLYRSVEQTAAGLGRDGRRWRRLFERPVARFDALNEDIMGPLLRLPHHPLMLARFGAPTTLPASALARWFATEQARALFTGVAAHAFRPLHYPMTSAIGLGILTAGHRHGWAVAAGGSQAITNAMSAVLTELGGSIETGVRVQSASQLPPADATLFDLAPDAVARILGDRLPGRVARAYRRFRRGPGAFKVDFAVEGGVPWTNPDARLAGTVHLAGTHRELAATERDVHAGRMPERPFVLVGQQYLADPQRSVGSIHPLWTYAHVPNGYTGDATAAITAQIERFAPGFRDRVVGYTVRSTTDMAIYNPNFAGGDIMTGAKDLRQLTFGPRVTLSPYSTGIPGTYICSAATPPGPGAHGMCGVNAAHLALGQLQG</sequence>
<accession>A0A1X1Y8A4</accession>
<dbReference type="PRINTS" id="PR00411">
    <property type="entry name" value="PNDRDTASEI"/>
</dbReference>
<dbReference type="SUPFAM" id="SSF51905">
    <property type="entry name" value="FAD/NAD(P)-binding domain"/>
    <property type="match status" value="1"/>
</dbReference>
<dbReference type="AlphaFoldDB" id="A0A1X1Y8A4"/>
<comment type="caution">
    <text evidence="1">The sequence shown here is derived from an EMBL/GenBank/DDBJ whole genome shotgun (WGS) entry which is preliminary data.</text>
</comment>
<dbReference type="Proteomes" id="UP000193866">
    <property type="component" value="Unassembled WGS sequence"/>
</dbReference>
<dbReference type="InterPro" id="IPR036188">
    <property type="entry name" value="FAD/NAD-bd_sf"/>
</dbReference>
<name>A0A1X1Y8A4_9MYCO</name>
<gene>
    <name evidence="1" type="ORF">AWC16_21470</name>
</gene>
<dbReference type="PANTHER" id="PTHR10668">
    <property type="entry name" value="PHYTOENE DEHYDROGENASE"/>
    <property type="match status" value="1"/>
</dbReference>
<reference evidence="1 2" key="1">
    <citation type="submission" date="2016-01" db="EMBL/GenBank/DDBJ databases">
        <title>The new phylogeny of the genus Mycobacterium.</title>
        <authorList>
            <person name="Tarcisio F."/>
            <person name="Conor M."/>
            <person name="Antonella G."/>
            <person name="Elisabetta G."/>
            <person name="Giulia F.S."/>
            <person name="Sara T."/>
            <person name="Anna F."/>
            <person name="Clotilde B."/>
            <person name="Roberto B."/>
            <person name="Veronica D.S."/>
            <person name="Fabio R."/>
            <person name="Monica P."/>
            <person name="Olivier J."/>
            <person name="Enrico T."/>
            <person name="Nicola S."/>
        </authorList>
    </citation>
    <scope>NUCLEOTIDE SEQUENCE [LARGE SCALE GENOMIC DNA]</scope>
    <source>
        <strain evidence="1 2">DSM 45394</strain>
    </source>
</reference>
<organism evidence="1 2">
    <name type="scientific">Mycolicibacter longobardus</name>
    <dbReference type="NCBI Taxonomy" id="1108812"/>
    <lineage>
        <taxon>Bacteria</taxon>
        <taxon>Bacillati</taxon>
        <taxon>Actinomycetota</taxon>
        <taxon>Actinomycetes</taxon>
        <taxon>Mycobacteriales</taxon>
        <taxon>Mycobacteriaceae</taxon>
        <taxon>Mycolicibacter</taxon>
    </lineage>
</organism>
<dbReference type="Gene3D" id="3.50.50.60">
    <property type="entry name" value="FAD/NAD(P)-binding domain"/>
    <property type="match status" value="1"/>
</dbReference>
<keyword evidence="2" id="KW-1185">Reference proteome</keyword>
<evidence type="ECO:0000313" key="2">
    <source>
        <dbReference type="Proteomes" id="UP000193866"/>
    </source>
</evidence>
<dbReference type="STRING" id="1108812.AWC16_21470"/>
<dbReference type="EMBL" id="LQPG01000050">
    <property type="protein sequence ID" value="ORW07353.1"/>
    <property type="molecule type" value="Genomic_DNA"/>
</dbReference>
<protein>
    <submittedName>
        <fullName evidence="1">FAD-dependent oxidoreductase</fullName>
    </submittedName>
</protein>